<keyword evidence="2" id="KW-1185">Reference proteome</keyword>
<evidence type="ECO:0000313" key="2">
    <source>
        <dbReference type="Proteomes" id="UP000308600"/>
    </source>
</evidence>
<protein>
    <submittedName>
        <fullName evidence="1">Uncharacterized protein</fullName>
    </submittedName>
</protein>
<evidence type="ECO:0000313" key="1">
    <source>
        <dbReference type="EMBL" id="TFK73931.1"/>
    </source>
</evidence>
<gene>
    <name evidence="1" type="ORF">BDN72DRAFT_834263</name>
</gene>
<dbReference type="EMBL" id="ML208272">
    <property type="protein sequence ID" value="TFK73931.1"/>
    <property type="molecule type" value="Genomic_DNA"/>
</dbReference>
<name>A0ACD3B7M8_9AGAR</name>
<accession>A0ACD3B7M8</accession>
<dbReference type="Proteomes" id="UP000308600">
    <property type="component" value="Unassembled WGS sequence"/>
</dbReference>
<reference evidence="1 2" key="1">
    <citation type="journal article" date="2019" name="Nat. Ecol. Evol.">
        <title>Megaphylogeny resolves global patterns of mushroom evolution.</title>
        <authorList>
            <person name="Varga T."/>
            <person name="Krizsan K."/>
            <person name="Foldi C."/>
            <person name="Dima B."/>
            <person name="Sanchez-Garcia M."/>
            <person name="Sanchez-Ramirez S."/>
            <person name="Szollosi G.J."/>
            <person name="Szarkandi J.G."/>
            <person name="Papp V."/>
            <person name="Albert L."/>
            <person name="Andreopoulos W."/>
            <person name="Angelini C."/>
            <person name="Antonin V."/>
            <person name="Barry K.W."/>
            <person name="Bougher N.L."/>
            <person name="Buchanan P."/>
            <person name="Buyck B."/>
            <person name="Bense V."/>
            <person name="Catcheside P."/>
            <person name="Chovatia M."/>
            <person name="Cooper J."/>
            <person name="Damon W."/>
            <person name="Desjardin D."/>
            <person name="Finy P."/>
            <person name="Geml J."/>
            <person name="Haridas S."/>
            <person name="Hughes K."/>
            <person name="Justo A."/>
            <person name="Karasinski D."/>
            <person name="Kautmanova I."/>
            <person name="Kiss B."/>
            <person name="Kocsube S."/>
            <person name="Kotiranta H."/>
            <person name="LaButti K.M."/>
            <person name="Lechner B.E."/>
            <person name="Liimatainen K."/>
            <person name="Lipzen A."/>
            <person name="Lukacs Z."/>
            <person name="Mihaltcheva S."/>
            <person name="Morgado L.N."/>
            <person name="Niskanen T."/>
            <person name="Noordeloos M.E."/>
            <person name="Ohm R.A."/>
            <person name="Ortiz-Santana B."/>
            <person name="Ovrebo C."/>
            <person name="Racz N."/>
            <person name="Riley R."/>
            <person name="Savchenko A."/>
            <person name="Shiryaev A."/>
            <person name="Soop K."/>
            <person name="Spirin V."/>
            <person name="Szebenyi C."/>
            <person name="Tomsovsky M."/>
            <person name="Tulloss R.E."/>
            <person name="Uehling J."/>
            <person name="Grigoriev I.V."/>
            <person name="Vagvolgyi C."/>
            <person name="Papp T."/>
            <person name="Martin F.M."/>
            <person name="Miettinen O."/>
            <person name="Hibbett D.S."/>
            <person name="Nagy L.G."/>
        </authorList>
    </citation>
    <scope>NUCLEOTIDE SEQUENCE [LARGE SCALE GENOMIC DNA]</scope>
    <source>
        <strain evidence="1 2">NL-1719</strain>
    </source>
</reference>
<organism evidence="1 2">
    <name type="scientific">Pluteus cervinus</name>
    <dbReference type="NCBI Taxonomy" id="181527"/>
    <lineage>
        <taxon>Eukaryota</taxon>
        <taxon>Fungi</taxon>
        <taxon>Dikarya</taxon>
        <taxon>Basidiomycota</taxon>
        <taxon>Agaricomycotina</taxon>
        <taxon>Agaricomycetes</taxon>
        <taxon>Agaricomycetidae</taxon>
        <taxon>Agaricales</taxon>
        <taxon>Pluteineae</taxon>
        <taxon>Pluteaceae</taxon>
        <taxon>Pluteus</taxon>
    </lineage>
</organism>
<sequence length="729" mass="82311">MPGNKCSNCIMLQIECVHTPRVKQRISQSGYIKLLERRLAGMEELLRTRQEHPDIGTSPPPDGETPNSRASPFSGLSYPTPKAPTGKAPNVTDLDEDFAHLALSEHLGNVTTSAQDRFFGQSSGFMLAKQTMAAKLSSTGTVMNLIADRQERWALAPWEWTYATGDSRQYLYPPQDLLETLLSAYFTNVNIFFPIIHRPSFEQSVSEGLHLRDRHFGTLLLTTCALASRFVDDPRIPLEGQSELSLGWRYMSQVPPVPHGFLVKTTLYDIQYYCLAYFYYLGTGMPHASWIFVGFGIRCMQERGIHRRKPQSYKLTKEDEQWKRAFWCLVCLDRFLSSFLGRVAATQDEEFDIDYPVECDDEYWDTFVQPEGKPSSITGFVHLVKLCEILAFALRTLYATKKSKILTGIAGDQWEQRLVSELDSAMNNWFDSLPEHLRWDANRTNQNQVFHSQSASLFATYYLVQIQIHRQFIQTQSPLSAASLAICINAARCCSQISDTQLRNDNIILPLPLGLMNAFTSGLILLLNFWIGKGKLARDPSKEMKYVHLCMNVLRTCEPRWNIAGRLWDILNGLSSVTEPAAASSESSSPSEPDLVGSPRISLAHPFTNSHLQGENVAPSAPEQSQKEAFWKPEDGWNLNNLILPQMSFGQAFETDQTPPLPQTFAGSATQPTFPGPSTRQPYYGQAPVATDTNEVVNDQVVTSWLTGFYVEPWNEYLSSMMQQPRQYP</sequence>
<proteinExistence type="predicted"/>